<evidence type="ECO:0000256" key="1">
    <source>
        <dbReference type="SAM" id="Coils"/>
    </source>
</evidence>
<dbReference type="EMBL" id="BSYO01000029">
    <property type="protein sequence ID" value="GMH25671.1"/>
    <property type="molecule type" value="Genomic_DNA"/>
</dbReference>
<sequence length="123" mass="13932">MAMQRRAHQLATLKSENENLKCLNARILRELHEMKQEANALRASKMSLESELARSHSEAESLKTELAQLKDEALKEIENAGRELEALRRDVSEARRKSFWTMACSGTAILTAAASLAYFLRSR</sequence>
<evidence type="ECO:0000313" key="4">
    <source>
        <dbReference type="Proteomes" id="UP001279734"/>
    </source>
</evidence>
<proteinExistence type="predicted"/>
<keyword evidence="4" id="KW-1185">Reference proteome</keyword>
<keyword evidence="1" id="KW-0175">Coiled coil</keyword>
<evidence type="ECO:0000256" key="2">
    <source>
        <dbReference type="SAM" id="Phobius"/>
    </source>
</evidence>
<keyword evidence="2" id="KW-0472">Membrane</keyword>
<organism evidence="3 4">
    <name type="scientific">Nepenthes gracilis</name>
    <name type="common">Slender pitcher plant</name>
    <dbReference type="NCBI Taxonomy" id="150966"/>
    <lineage>
        <taxon>Eukaryota</taxon>
        <taxon>Viridiplantae</taxon>
        <taxon>Streptophyta</taxon>
        <taxon>Embryophyta</taxon>
        <taxon>Tracheophyta</taxon>
        <taxon>Spermatophyta</taxon>
        <taxon>Magnoliopsida</taxon>
        <taxon>eudicotyledons</taxon>
        <taxon>Gunneridae</taxon>
        <taxon>Pentapetalae</taxon>
        <taxon>Caryophyllales</taxon>
        <taxon>Nepenthaceae</taxon>
        <taxon>Nepenthes</taxon>
    </lineage>
</organism>
<dbReference type="AlphaFoldDB" id="A0AAD3TBH7"/>
<dbReference type="Proteomes" id="UP001279734">
    <property type="component" value="Unassembled WGS sequence"/>
</dbReference>
<keyword evidence="2" id="KW-1133">Transmembrane helix</keyword>
<dbReference type="Gene3D" id="1.10.287.1490">
    <property type="match status" value="1"/>
</dbReference>
<feature type="coiled-coil region" evidence="1">
    <location>
        <begin position="10"/>
        <end position="97"/>
    </location>
</feature>
<keyword evidence="2" id="KW-0812">Transmembrane</keyword>
<reference evidence="3" key="1">
    <citation type="submission" date="2023-05" db="EMBL/GenBank/DDBJ databases">
        <title>Nepenthes gracilis genome sequencing.</title>
        <authorList>
            <person name="Fukushima K."/>
        </authorList>
    </citation>
    <scope>NUCLEOTIDE SEQUENCE</scope>
    <source>
        <strain evidence="3">SING2019-196</strain>
    </source>
</reference>
<evidence type="ECO:0000313" key="3">
    <source>
        <dbReference type="EMBL" id="GMH25671.1"/>
    </source>
</evidence>
<name>A0AAD3TBH7_NEPGR</name>
<comment type="caution">
    <text evidence="3">The sequence shown here is derived from an EMBL/GenBank/DDBJ whole genome shotgun (WGS) entry which is preliminary data.</text>
</comment>
<feature type="transmembrane region" description="Helical" evidence="2">
    <location>
        <begin position="98"/>
        <end position="120"/>
    </location>
</feature>
<gene>
    <name evidence="3" type="ORF">Nepgr_027514</name>
</gene>
<protein>
    <submittedName>
        <fullName evidence="3">Uncharacterized protein</fullName>
    </submittedName>
</protein>
<accession>A0AAD3TBH7</accession>